<accession>A0A371FYK2</accession>
<name>A0A371FYK2_MUCPR</name>
<evidence type="ECO:0000313" key="1">
    <source>
        <dbReference type="EMBL" id="RDX83404.1"/>
    </source>
</evidence>
<reference evidence="1" key="1">
    <citation type="submission" date="2018-05" db="EMBL/GenBank/DDBJ databases">
        <title>Draft genome of Mucuna pruriens seed.</title>
        <authorList>
            <person name="Nnadi N.E."/>
            <person name="Vos R."/>
            <person name="Hasami M.H."/>
            <person name="Devisetty U.K."/>
            <person name="Aguiy J.C."/>
        </authorList>
    </citation>
    <scope>NUCLEOTIDE SEQUENCE [LARGE SCALE GENOMIC DNA]</scope>
    <source>
        <strain evidence="1">JCA_2017</strain>
    </source>
</reference>
<proteinExistence type="predicted"/>
<feature type="non-terminal residue" evidence="1">
    <location>
        <position position="1"/>
    </location>
</feature>
<dbReference type="AlphaFoldDB" id="A0A371FYK2"/>
<sequence length="78" mass="8750">MAPDRSRLQNMVKKEQEGFKEYAWRWRELAAQVQPALKQEVVITAAKVLITNGFEPGKGLGRRLDGMANLVAIQENPG</sequence>
<keyword evidence="2" id="KW-1185">Reference proteome</keyword>
<organism evidence="1 2">
    <name type="scientific">Mucuna pruriens</name>
    <name type="common">Velvet bean</name>
    <name type="synonym">Dolichos pruriens</name>
    <dbReference type="NCBI Taxonomy" id="157652"/>
    <lineage>
        <taxon>Eukaryota</taxon>
        <taxon>Viridiplantae</taxon>
        <taxon>Streptophyta</taxon>
        <taxon>Embryophyta</taxon>
        <taxon>Tracheophyta</taxon>
        <taxon>Spermatophyta</taxon>
        <taxon>Magnoliopsida</taxon>
        <taxon>eudicotyledons</taxon>
        <taxon>Gunneridae</taxon>
        <taxon>Pentapetalae</taxon>
        <taxon>rosids</taxon>
        <taxon>fabids</taxon>
        <taxon>Fabales</taxon>
        <taxon>Fabaceae</taxon>
        <taxon>Papilionoideae</taxon>
        <taxon>50 kb inversion clade</taxon>
        <taxon>NPAAA clade</taxon>
        <taxon>indigoferoid/millettioid clade</taxon>
        <taxon>Phaseoleae</taxon>
        <taxon>Mucuna</taxon>
    </lineage>
</organism>
<protein>
    <recommendedName>
        <fullName evidence="3">G-patch domain-containing protein</fullName>
    </recommendedName>
</protein>
<gene>
    <name evidence="1" type="ORF">CR513_35675</name>
</gene>
<dbReference type="EMBL" id="QJKJ01007370">
    <property type="protein sequence ID" value="RDX83404.1"/>
    <property type="molecule type" value="Genomic_DNA"/>
</dbReference>
<comment type="caution">
    <text evidence="1">The sequence shown here is derived from an EMBL/GenBank/DDBJ whole genome shotgun (WGS) entry which is preliminary data.</text>
</comment>
<dbReference type="Proteomes" id="UP000257109">
    <property type="component" value="Unassembled WGS sequence"/>
</dbReference>
<dbReference type="OrthoDB" id="1750196at2759"/>
<evidence type="ECO:0000313" key="2">
    <source>
        <dbReference type="Proteomes" id="UP000257109"/>
    </source>
</evidence>
<evidence type="ECO:0008006" key="3">
    <source>
        <dbReference type="Google" id="ProtNLM"/>
    </source>
</evidence>